<protein>
    <submittedName>
        <fullName evidence="1">Uncharacterized protein</fullName>
    </submittedName>
</protein>
<dbReference type="Proteomes" id="UP000198606">
    <property type="component" value="Unassembled WGS sequence"/>
</dbReference>
<accession>A0A1G8NUG9</accession>
<organism evidence="1 2">
    <name type="scientific">Phytopseudomonas flavescens</name>
    <dbReference type="NCBI Taxonomy" id="29435"/>
    <lineage>
        <taxon>Bacteria</taxon>
        <taxon>Pseudomonadati</taxon>
        <taxon>Pseudomonadota</taxon>
        <taxon>Gammaproteobacteria</taxon>
        <taxon>Pseudomonadales</taxon>
        <taxon>Pseudomonadaceae</taxon>
        <taxon>Phytopseudomonas</taxon>
    </lineage>
</organism>
<dbReference type="Pfam" id="PF11985">
    <property type="entry name" value="Phage_Mu_Gp27"/>
    <property type="match status" value="1"/>
</dbReference>
<sequence>MPPRSKVAALPPEVKAWLDRELVDNNFSGYEALSAELAGRGFTIGKSALHAYGQTFEDRLSALRVASEQARAVVAAAPDEEGAVNEALMRLVQEHLFKLLMTDGKPIDLPKVAKAVAELGRASVVQKKWQAEVRAKAEAAASQVEKIAKKGGLNAETVAEIRREILGVAS</sequence>
<proteinExistence type="predicted"/>
<evidence type="ECO:0000313" key="2">
    <source>
        <dbReference type="Proteomes" id="UP000198606"/>
    </source>
</evidence>
<evidence type="ECO:0000313" key="1">
    <source>
        <dbReference type="EMBL" id="SDI83837.1"/>
    </source>
</evidence>
<dbReference type="AlphaFoldDB" id="A0A1G8NUG9"/>
<dbReference type="RefSeq" id="WP_084308521.1">
    <property type="nucleotide sequence ID" value="NZ_FNDG01000026.1"/>
</dbReference>
<dbReference type="EMBL" id="FNDG01000026">
    <property type="protein sequence ID" value="SDI83837.1"/>
    <property type="molecule type" value="Genomic_DNA"/>
</dbReference>
<gene>
    <name evidence="1" type="ORF">SAMN05216588_12619</name>
</gene>
<name>A0A1G8NUG9_9GAMM</name>
<dbReference type="InterPro" id="IPR021874">
    <property type="entry name" value="Phage_Mu_Gp27"/>
</dbReference>
<reference evidence="1 2" key="1">
    <citation type="submission" date="2016-10" db="EMBL/GenBank/DDBJ databases">
        <authorList>
            <person name="de Groot N.N."/>
        </authorList>
    </citation>
    <scope>NUCLEOTIDE SEQUENCE [LARGE SCALE GENOMIC DNA]</scope>
    <source>
        <strain evidence="1 2">LMG 18387</strain>
    </source>
</reference>
<dbReference type="STRING" id="29435.SAMN05216588_12619"/>